<keyword evidence="4" id="KW-0050">Antiport</keyword>
<keyword evidence="6" id="KW-0109">Calcium transport</keyword>
<dbReference type="GO" id="GO:0098703">
    <property type="term" value="P:calcium ion import across plasma membrane"/>
    <property type="evidence" value="ECO:0007669"/>
    <property type="project" value="TreeGrafter"/>
</dbReference>
<dbReference type="Gene3D" id="2.60.40.2030">
    <property type="match status" value="2"/>
</dbReference>
<keyword evidence="9" id="KW-0732">Signal</keyword>
<dbReference type="Proteomes" id="UP000783686">
    <property type="component" value="Unassembled WGS sequence"/>
</dbReference>
<keyword evidence="7 20" id="KW-0812">Transmembrane</keyword>
<evidence type="ECO:0000256" key="1">
    <source>
        <dbReference type="ARBA" id="ARBA00004651"/>
    </source>
</evidence>
<feature type="transmembrane region" description="Helical" evidence="20">
    <location>
        <begin position="846"/>
        <end position="867"/>
    </location>
</feature>
<keyword evidence="3" id="KW-0813">Transport</keyword>
<comment type="subcellular location">
    <subcellularLocation>
        <location evidence="1">Cell membrane</location>
        <topology evidence="1">Multi-pass membrane protein</topology>
    </subcellularLocation>
</comment>
<dbReference type="NCBIfam" id="TIGR00845">
    <property type="entry name" value="caca"/>
    <property type="match status" value="1"/>
</dbReference>
<evidence type="ECO:0000313" key="22">
    <source>
        <dbReference type="EMBL" id="CAD5223211.1"/>
    </source>
</evidence>
<feature type="domain" description="Calx-beta" evidence="21">
    <location>
        <begin position="534"/>
        <end position="633"/>
    </location>
</feature>
<dbReference type="Gene3D" id="1.20.1420.30">
    <property type="entry name" value="NCX, central ion-binding region"/>
    <property type="match status" value="2"/>
</dbReference>
<feature type="transmembrane region" description="Helical" evidence="20">
    <location>
        <begin position="887"/>
        <end position="911"/>
    </location>
</feature>
<dbReference type="OrthoDB" id="418484at2759"/>
<evidence type="ECO:0000256" key="9">
    <source>
        <dbReference type="ARBA" id="ARBA00022729"/>
    </source>
</evidence>
<dbReference type="GO" id="GO:0005432">
    <property type="term" value="F:calcium:sodium antiporter activity"/>
    <property type="evidence" value="ECO:0007669"/>
    <property type="project" value="InterPro"/>
</dbReference>
<dbReference type="InterPro" id="IPR004836">
    <property type="entry name" value="Na_Ca_Ex"/>
</dbReference>
<keyword evidence="12" id="KW-0112">Calmodulin-binding</keyword>
<evidence type="ECO:0000256" key="13">
    <source>
        <dbReference type="ARBA" id="ARBA00022989"/>
    </source>
</evidence>
<comment type="similarity">
    <text evidence="2">Belongs to the Ca(2+):cation antiporter (CaCA) (TC 2.A.19) family. SLC8 subfamily.</text>
</comment>
<dbReference type="GO" id="GO:0098794">
    <property type="term" value="C:postsynapse"/>
    <property type="evidence" value="ECO:0007669"/>
    <property type="project" value="TreeGrafter"/>
</dbReference>
<feature type="transmembrane region" description="Helical" evidence="20">
    <location>
        <begin position="256"/>
        <end position="276"/>
    </location>
</feature>
<dbReference type="InterPro" id="IPR038081">
    <property type="entry name" value="CalX-like_sf"/>
</dbReference>
<keyword evidence="5" id="KW-1003">Cell membrane</keyword>
<dbReference type="Proteomes" id="UP000614601">
    <property type="component" value="Unassembled WGS sequence"/>
</dbReference>
<dbReference type="AlphaFoldDB" id="A0A811L7U1"/>
<dbReference type="GO" id="GO:0005516">
    <property type="term" value="F:calmodulin binding"/>
    <property type="evidence" value="ECO:0007669"/>
    <property type="project" value="UniProtKB-KW"/>
</dbReference>
<feature type="transmembrane region" description="Helical" evidence="20">
    <location>
        <begin position="227"/>
        <end position="250"/>
    </location>
</feature>
<dbReference type="PROSITE" id="PS00018">
    <property type="entry name" value="EF_HAND_1"/>
    <property type="match status" value="1"/>
</dbReference>
<evidence type="ECO:0000256" key="14">
    <source>
        <dbReference type="ARBA" id="ARBA00023053"/>
    </source>
</evidence>
<evidence type="ECO:0000256" key="3">
    <source>
        <dbReference type="ARBA" id="ARBA00022448"/>
    </source>
</evidence>
<evidence type="ECO:0000256" key="7">
    <source>
        <dbReference type="ARBA" id="ARBA00022692"/>
    </source>
</evidence>
<evidence type="ECO:0000256" key="6">
    <source>
        <dbReference type="ARBA" id="ARBA00022568"/>
    </source>
</evidence>
<accession>A0A811L7U1</accession>
<dbReference type="InterPro" id="IPR044880">
    <property type="entry name" value="NCX_ion-bd_dom_sf"/>
</dbReference>
<keyword evidence="13 20" id="KW-1133">Transmembrane helix</keyword>
<dbReference type="SMART" id="SM00237">
    <property type="entry name" value="Calx_beta"/>
    <property type="match status" value="2"/>
</dbReference>
<dbReference type="Pfam" id="PF16494">
    <property type="entry name" value="Na_Ca_ex_C"/>
    <property type="match status" value="1"/>
</dbReference>
<evidence type="ECO:0000256" key="8">
    <source>
        <dbReference type="ARBA" id="ARBA00022723"/>
    </source>
</evidence>
<protein>
    <recommendedName>
        <fullName evidence="21">Calx-beta domain-containing protein</fullName>
    </recommendedName>
</protein>
<sequence length="914" mass="101049">MLQKPLRTLPLPLIYSTFYLTTVLILLSTNTVNSQSIRSINAVVFNVGRNHSTLVFPTTTTPTPSDFTGETCWDSKPCKPGVILPVWQPQEGLTTFDRCLRAFIYFLSLAYLFYGVSIVSDRFMAAIEVITSQEKAVKIKKPNGQETMVLVRVWNETVSNLTLMALGSSAPEILLSVIEIFGNKFEAGDLGPSTIVGSAAFNLFIIIAVCILAVPSSEIRKVHRVDVFWVTVAWSTFAYIWLFAIISVFSPGVVEVWEAVVTFLCFPLTVLTAFICNKHAHSMGQRLLRGNMTSFVKNRPNRLGNGDKKNGLINGNGDVEKALLGPSPKDADVAAFEDHRRQYLEMFRRLRAENPDLSIEELEKLATESVVKAQPKSRAFYRIQATHKMMGAGDLTKKLRKKSVEPDSPPFMPQKPKMVIVEFDPANYMCLENIGEVEVKVRCDRGSFSVPTVVTVDYHTVADSAQEYDDFMPVKGTLKFEPDETIKTISIPIVDNDVYEEDEQFFVQLTNLNASFESNEDQKVPSQIGKASMATVLVVDDDHGGAFSFESEVFKVAENAGVLILDVKRHRGARGAVSLPFRTIDGAAKDGQDYIGQAGELRFQDGQTKAEIEIEIINDDEYEKTEDFFVELEAPQWHVKNQEGQDGADGRPVLGAHTRCKVLITEDKEFKSFVDKMLTNANTLAMVGSSSWRQQFSDAMEIEDLDGDGSLSNREVVLHYFSLPWKLLFALIPPTDYFNGWLCFIVSIFSIGVLTAFIGDVAAMFGCSIGLKDSITAISIVALGTSLPDTFASITSAKMDNTADSSIGNVTGSNAVNVFLGIGIAWLCAAVYHAQNGTQFKVEAGTLASSVTLFLIGSIVCFATLQWRRYHSQVRGELGGPKKYKLIATAIFIGCWLLYLFFSTLVAYCIIPGF</sequence>
<keyword evidence="16 20" id="KW-0472">Membrane</keyword>
<reference evidence="22" key="1">
    <citation type="submission" date="2020-09" db="EMBL/GenBank/DDBJ databases">
        <authorList>
            <person name="Kikuchi T."/>
        </authorList>
    </citation>
    <scope>NUCLEOTIDE SEQUENCE</scope>
    <source>
        <strain evidence="22">SH1</strain>
    </source>
</reference>
<keyword evidence="10" id="KW-0677">Repeat</keyword>
<evidence type="ECO:0000256" key="20">
    <source>
        <dbReference type="SAM" id="Phobius"/>
    </source>
</evidence>
<feature type="transmembrane region" description="Helical" evidence="20">
    <location>
        <begin position="775"/>
        <end position="795"/>
    </location>
</feature>
<dbReference type="SUPFAM" id="SSF141072">
    <property type="entry name" value="CalX-like"/>
    <property type="match status" value="2"/>
</dbReference>
<organism evidence="22 23">
    <name type="scientific">Bursaphelenchus okinawaensis</name>
    <dbReference type="NCBI Taxonomy" id="465554"/>
    <lineage>
        <taxon>Eukaryota</taxon>
        <taxon>Metazoa</taxon>
        <taxon>Ecdysozoa</taxon>
        <taxon>Nematoda</taxon>
        <taxon>Chromadorea</taxon>
        <taxon>Rhabditida</taxon>
        <taxon>Tylenchina</taxon>
        <taxon>Tylenchomorpha</taxon>
        <taxon>Aphelenchoidea</taxon>
        <taxon>Aphelenchoididae</taxon>
        <taxon>Bursaphelenchus</taxon>
    </lineage>
</organism>
<dbReference type="GO" id="GO:0042383">
    <property type="term" value="C:sarcolemma"/>
    <property type="evidence" value="ECO:0007669"/>
    <property type="project" value="TreeGrafter"/>
</dbReference>
<dbReference type="GO" id="GO:0007154">
    <property type="term" value="P:cell communication"/>
    <property type="evidence" value="ECO:0007669"/>
    <property type="project" value="InterPro"/>
</dbReference>
<dbReference type="PRINTS" id="PR01259">
    <property type="entry name" value="NACAEXCHNGR"/>
</dbReference>
<feature type="transmembrane region" description="Helical" evidence="20">
    <location>
        <begin position="12"/>
        <end position="32"/>
    </location>
</feature>
<dbReference type="Pfam" id="PF01699">
    <property type="entry name" value="Na_Ca_ex"/>
    <property type="match status" value="2"/>
</dbReference>
<dbReference type="InterPro" id="IPR018247">
    <property type="entry name" value="EF_Hand_1_Ca_BS"/>
</dbReference>
<comment type="caution">
    <text evidence="22">The sequence shown here is derived from an EMBL/GenBank/DDBJ whole genome shotgun (WGS) entry which is preliminary data.</text>
</comment>
<dbReference type="InterPro" id="IPR004837">
    <property type="entry name" value="NaCa_Exmemb"/>
</dbReference>
<feature type="transmembrane region" description="Helical" evidence="20">
    <location>
        <begin position="738"/>
        <end position="763"/>
    </location>
</feature>
<evidence type="ECO:0000256" key="12">
    <source>
        <dbReference type="ARBA" id="ARBA00022860"/>
    </source>
</evidence>
<keyword evidence="11" id="KW-0106">Calcium</keyword>
<evidence type="ECO:0000256" key="2">
    <source>
        <dbReference type="ARBA" id="ARBA00007489"/>
    </source>
</evidence>
<dbReference type="EMBL" id="CAJFDH010000005">
    <property type="protein sequence ID" value="CAD5223211.1"/>
    <property type="molecule type" value="Genomic_DNA"/>
</dbReference>
<dbReference type="InterPro" id="IPR051171">
    <property type="entry name" value="CaCA"/>
</dbReference>
<evidence type="ECO:0000313" key="23">
    <source>
        <dbReference type="Proteomes" id="UP000614601"/>
    </source>
</evidence>
<dbReference type="EMBL" id="CAJFCW020000005">
    <property type="protein sequence ID" value="CAG9117363.1"/>
    <property type="molecule type" value="Genomic_DNA"/>
</dbReference>
<dbReference type="InterPro" id="IPR032452">
    <property type="entry name" value="Na_Ca_Ex_C-exten"/>
</dbReference>
<keyword evidence="18" id="KW-0739">Sodium transport</keyword>
<dbReference type="GO" id="GO:0046872">
    <property type="term" value="F:metal ion binding"/>
    <property type="evidence" value="ECO:0007669"/>
    <property type="project" value="UniProtKB-KW"/>
</dbReference>
<dbReference type="Pfam" id="PF03160">
    <property type="entry name" value="Calx-beta"/>
    <property type="match status" value="1"/>
</dbReference>
<keyword evidence="17" id="KW-0325">Glycoprotein</keyword>
<name>A0A811L7U1_9BILA</name>
<keyword evidence="14" id="KW-0915">Sodium</keyword>
<evidence type="ECO:0000259" key="21">
    <source>
        <dbReference type="SMART" id="SM00237"/>
    </source>
</evidence>
<evidence type="ECO:0000256" key="17">
    <source>
        <dbReference type="ARBA" id="ARBA00023180"/>
    </source>
</evidence>
<evidence type="ECO:0000256" key="5">
    <source>
        <dbReference type="ARBA" id="ARBA00022475"/>
    </source>
</evidence>
<evidence type="ECO:0000256" key="16">
    <source>
        <dbReference type="ARBA" id="ARBA00023136"/>
    </source>
</evidence>
<evidence type="ECO:0000256" key="18">
    <source>
        <dbReference type="ARBA" id="ARBA00023201"/>
    </source>
</evidence>
<dbReference type="PANTHER" id="PTHR11878:SF75">
    <property type="entry name" value="CALX-BETA DOMAIN-CONTAINING PROTEIN"/>
    <property type="match status" value="1"/>
</dbReference>
<proteinExistence type="inferred from homology"/>
<dbReference type="PANTHER" id="PTHR11878">
    <property type="entry name" value="SODIUM/CALCIUM EXCHANGER"/>
    <property type="match status" value="1"/>
</dbReference>
<evidence type="ECO:0000256" key="15">
    <source>
        <dbReference type="ARBA" id="ARBA00023065"/>
    </source>
</evidence>
<feature type="transmembrane region" description="Helical" evidence="20">
    <location>
        <begin position="102"/>
        <end position="120"/>
    </location>
</feature>
<feature type="transmembrane region" description="Helical" evidence="20">
    <location>
        <begin position="815"/>
        <end position="834"/>
    </location>
</feature>
<dbReference type="GO" id="GO:0030424">
    <property type="term" value="C:axon"/>
    <property type="evidence" value="ECO:0007669"/>
    <property type="project" value="TreeGrafter"/>
</dbReference>
<keyword evidence="15" id="KW-0406">Ion transport</keyword>
<gene>
    <name evidence="22" type="ORF">BOKJ2_LOCUS10030</name>
</gene>
<feature type="domain" description="Calx-beta" evidence="21">
    <location>
        <begin position="412"/>
        <end position="510"/>
    </location>
</feature>
<keyword evidence="8" id="KW-0479">Metal-binding</keyword>
<evidence type="ECO:0000256" key="19">
    <source>
        <dbReference type="ARBA" id="ARBA00033667"/>
    </source>
</evidence>
<evidence type="ECO:0000256" key="11">
    <source>
        <dbReference type="ARBA" id="ARBA00022837"/>
    </source>
</evidence>
<feature type="transmembrane region" description="Helical" evidence="20">
    <location>
        <begin position="195"/>
        <end position="215"/>
    </location>
</feature>
<comment type="catalytic activity">
    <reaction evidence="19">
        <text>Ca(2+)(in) + 3 Na(+)(out) = Ca(2+)(out) + 3 Na(+)(in)</text>
        <dbReference type="Rhea" id="RHEA:69955"/>
        <dbReference type="ChEBI" id="CHEBI:29101"/>
        <dbReference type="ChEBI" id="CHEBI:29108"/>
    </reaction>
</comment>
<dbReference type="InterPro" id="IPR003644">
    <property type="entry name" value="Calx_beta"/>
</dbReference>
<keyword evidence="23" id="KW-1185">Reference proteome</keyword>
<evidence type="ECO:0000256" key="10">
    <source>
        <dbReference type="ARBA" id="ARBA00022737"/>
    </source>
</evidence>
<evidence type="ECO:0000256" key="4">
    <source>
        <dbReference type="ARBA" id="ARBA00022449"/>
    </source>
</evidence>